<dbReference type="RefSeq" id="WP_379790190.1">
    <property type="nucleotide sequence ID" value="NZ_JBHSQB010000003.1"/>
</dbReference>
<gene>
    <name evidence="2" type="ORF">ACFPVY_02770</name>
</gene>
<comment type="caution">
    <text evidence="2">The sequence shown here is derived from an EMBL/GenBank/DDBJ whole genome shotgun (WGS) entry which is preliminary data.</text>
</comment>
<proteinExistence type="predicted"/>
<evidence type="ECO:0000313" key="2">
    <source>
        <dbReference type="EMBL" id="MFC6095556.1"/>
    </source>
</evidence>
<protein>
    <submittedName>
        <fullName evidence="2">Uncharacterized protein</fullName>
    </submittedName>
</protein>
<dbReference type="Proteomes" id="UP001596287">
    <property type="component" value="Unassembled WGS sequence"/>
</dbReference>
<keyword evidence="1" id="KW-0732">Signal</keyword>
<dbReference type="EMBL" id="JBHSQB010000003">
    <property type="protein sequence ID" value="MFC6095556.1"/>
    <property type="molecule type" value="Genomic_DNA"/>
</dbReference>
<name>A0ABW1PIX0_9FLAO</name>
<feature type="chain" id="PRO_5046635734" evidence="1">
    <location>
        <begin position="22"/>
        <end position="195"/>
    </location>
</feature>
<accession>A0ABW1PIX0</accession>
<keyword evidence="3" id="KW-1185">Reference proteome</keyword>
<feature type="signal peptide" evidence="1">
    <location>
        <begin position="1"/>
        <end position="21"/>
    </location>
</feature>
<reference evidence="3" key="1">
    <citation type="journal article" date="2019" name="Int. J. Syst. Evol. Microbiol.">
        <title>The Global Catalogue of Microorganisms (GCM) 10K type strain sequencing project: providing services to taxonomists for standard genome sequencing and annotation.</title>
        <authorList>
            <consortium name="The Broad Institute Genomics Platform"/>
            <consortium name="The Broad Institute Genome Sequencing Center for Infectious Disease"/>
            <person name="Wu L."/>
            <person name="Ma J."/>
        </authorList>
    </citation>
    <scope>NUCLEOTIDE SEQUENCE [LARGE SCALE GENOMIC DNA]</scope>
    <source>
        <strain evidence="3">CCUG 49679</strain>
    </source>
</reference>
<evidence type="ECO:0000313" key="3">
    <source>
        <dbReference type="Proteomes" id="UP001596287"/>
    </source>
</evidence>
<organism evidence="2 3">
    <name type="scientific">Flavobacterium qiangtangense</name>
    <dbReference type="NCBI Taxonomy" id="1442595"/>
    <lineage>
        <taxon>Bacteria</taxon>
        <taxon>Pseudomonadati</taxon>
        <taxon>Bacteroidota</taxon>
        <taxon>Flavobacteriia</taxon>
        <taxon>Flavobacteriales</taxon>
        <taxon>Flavobacteriaceae</taxon>
        <taxon>Flavobacterium</taxon>
    </lineage>
</organism>
<dbReference type="PROSITE" id="PS51257">
    <property type="entry name" value="PROKAR_LIPOPROTEIN"/>
    <property type="match status" value="1"/>
</dbReference>
<evidence type="ECO:0000256" key="1">
    <source>
        <dbReference type="SAM" id="SignalP"/>
    </source>
</evidence>
<sequence>MKKILASFLVLAVASCSSDDAQNYRDDFAGTYKITAIQAAAAVDLNNDGIESTDILLELVSPHTTLDGVFSGFYNPESPQNFAQARAGSHGAGDSLLSFNFPEQTISYLNFDMALNIPLLLEYTTSMKTYRYAVQENGHVKVIDLNPAFNAQFGEVIGIARDSEPHFSLALKKHMFNFNTKQWMLLDLTATYAKI</sequence>